<organism evidence="1">
    <name type="scientific">Anguilla anguilla</name>
    <name type="common">European freshwater eel</name>
    <name type="synonym">Muraena anguilla</name>
    <dbReference type="NCBI Taxonomy" id="7936"/>
    <lineage>
        <taxon>Eukaryota</taxon>
        <taxon>Metazoa</taxon>
        <taxon>Chordata</taxon>
        <taxon>Craniata</taxon>
        <taxon>Vertebrata</taxon>
        <taxon>Euteleostomi</taxon>
        <taxon>Actinopterygii</taxon>
        <taxon>Neopterygii</taxon>
        <taxon>Teleostei</taxon>
        <taxon>Anguilliformes</taxon>
        <taxon>Anguillidae</taxon>
        <taxon>Anguilla</taxon>
    </lineage>
</organism>
<accession>A0A0E9V1W1</accession>
<proteinExistence type="predicted"/>
<protein>
    <submittedName>
        <fullName evidence="1">Uncharacterized protein</fullName>
    </submittedName>
</protein>
<reference evidence="1" key="2">
    <citation type="journal article" date="2015" name="Fish Shellfish Immunol.">
        <title>Early steps in the European eel (Anguilla anguilla)-Vibrio vulnificus interaction in the gills: Role of the RtxA13 toxin.</title>
        <authorList>
            <person name="Callol A."/>
            <person name="Pajuelo D."/>
            <person name="Ebbesson L."/>
            <person name="Teles M."/>
            <person name="MacKenzie S."/>
            <person name="Amaro C."/>
        </authorList>
    </citation>
    <scope>NUCLEOTIDE SEQUENCE</scope>
</reference>
<reference evidence="1" key="1">
    <citation type="submission" date="2014-11" db="EMBL/GenBank/DDBJ databases">
        <authorList>
            <person name="Amaro Gonzalez C."/>
        </authorList>
    </citation>
    <scope>NUCLEOTIDE SEQUENCE</scope>
</reference>
<evidence type="ECO:0000313" key="1">
    <source>
        <dbReference type="EMBL" id="JAH72129.1"/>
    </source>
</evidence>
<name>A0A0E9V1W1_ANGAN</name>
<dbReference type="EMBL" id="GBXM01036448">
    <property type="protein sequence ID" value="JAH72129.1"/>
    <property type="molecule type" value="Transcribed_RNA"/>
</dbReference>
<sequence length="29" mass="3418">MRVFLTKLADNFVSMYFSVKVFYAVTLLN</sequence>
<dbReference type="AlphaFoldDB" id="A0A0E9V1W1"/>